<comment type="function">
    <text evidence="3">The glycine cleavage system catalyzes the degradation of glycine. The H protein shuttles the methylamine group of glycine from the P protein to the T protein.</text>
</comment>
<dbReference type="CDD" id="cd06848">
    <property type="entry name" value="GCS_H"/>
    <property type="match status" value="1"/>
</dbReference>
<dbReference type="InterPro" id="IPR017453">
    <property type="entry name" value="GCV_H_sub"/>
</dbReference>
<comment type="subunit">
    <text evidence="3">The glycine cleavage system is composed of four proteins: P, T, L and H.</text>
</comment>
<dbReference type="NCBIfam" id="TIGR00527">
    <property type="entry name" value="gcvH"/>
    <property type="match status" value="1"/>
</dbReference>
<dbReference type="NCBIfam" id="NF002270">
    <property type="entry name" value="PRK01202.1"/>
    <property type="match status" value="1"/>
</dbReference>
<feature type="modified residue" description="N6-lipoyllysine" evidence="3 4">
    <location>
        <position position="63"/>
    </location>
</feature>
<dbReference type="InterPro" id="IPR033753">
    <property type="entry name" value="GCV_H/Fam206"/>
</dbReference>
<evidence type="ECO:0000256" key="1">
    <source>
        <dbReference type="ARBA" id="ARBA00009249"/>
    </source>
</evidence>
<reference evidence="6" key="2">
    <citation type="journal article" date="2021" name="PeerJ">
        <title>Extensive microbial diversity within the chicken gut microbiome revealed by metagenomics and culture.</title>
        <authorList>
            <person name="Gilroy R."/>
            <person name="Ravi A."/>
            <person name="Getino M."/>
            <person name="Pursley I."/>
            <person name="Horton D.L."/>
            <person name="Alikhan N.F."/>
            <person name="Baker D."/>
            <person name="Gharbi K."/>
            <person name="Hall N."/>
            <person name="Watson M."/>
            <person name="Adriaenssens E.M."/>
            <person name="Foster-Nyarko E."/>
            <person name="Jarju S."/>
            <person name="Secka A."/>
            <person name="Antonio M."/>
            <person name="Oren A."/>
            <person name="Chaudhuri R.R."/>
            <person name="La Ragione R."/>
            <person name="Hildebrand F."/>
            <person name="Pallen M.J."/>
        </authorList>
    </citation>
    <scope>NUCLEOTIDE SEQUENCE</scope>
    <source>
        <strain evidence="6">ChiGjej1B1-2707</strain>
    </source>
</reference>
<dbReference type="Proteomes" id="UP000824261">
    <property type="component" value="Unassembled WGS sequence"/>
</dbReference>
<dbReference type="PROSITE" id="PS00189">
    <property type="entry name" value="LIPOYL"/>
    <property type="match status" value="1"/>
</dbReference>
<dbReference type="GO" id="GO:0005960">
    <property type="term" value="C:glycine cleavage complex"/>
    <property type="evidence" value="ECO:0007669"/>
    <property type="project" value="InterPro"/>
</dbReference>
<gene>
    <name evidence="3 6" type="primary">gcvH</name>
    <name evidence="6" type="ORF">IAA69_04730</name>
</gene>
<dbReference type="Gene3D" id="2.40.50.100">
    <property type="match status" value="1"/>
</dbReference>
<dbReference type="SUPFAM" id="SSF51230">
    <property type="entry name" value="Single hybrid motif"/>
    <property type="match status" value="1"/>
</dbReference>
<dbReference type="InterPro" id="IPR011053">
    <property type="entry name" value="Single_hybrid_motif"/>
</dbReference>
<name>A0A9D1D379_9ACTN</name>
<comment type="similarity">
    <text evidence="1 3">Belongs to the GcvH family.</text>
</comment>
<dbReference type="GO" id="GO:0019464">
    <property type="term" value="P:glycine decarboxylation via glycine cleavage system"/>
    <property type="evidence" value="ECO:0007669"/>
    <property type="project" value="UniProtKB-UniRule"/>
</dbReference>
<evidence type="ECO:0000259" key="5">
    <source>
        <dbReference type="PROSITE" id="PS50968"/>
    </source>
</evidence>
<protein>
    <recommendedName>
        <fullName evidence="3">Glycine cleavage system H protein</fullName>
    </recommendedName>
</protein>
<proteinExistence type="inferred from homology"/>
<comment type="caution">
    <text evidence="6">The sequence shown here is derived from an EMBL/GenBank/DDBJ whole genome shotgun (WGS) entry which is preliminary data.</text>
</comment>
<dbReference type="Pfam" id="PF01597">
    <property type="entry name" value="GCV_H"/>
    <property type="match status" value="1"/>
</dbReference>
<sequence length="122" mass="13192">MNIPENLHYTETHEWCLLEGGMARIGITDYAQNELGDIVFVNLPEVGDEVVAGESFADVESVKAVSEVVSPVNGTVAEVNEELLDNPALVNEGAYDAWLIRVENAEIGMDVMDAAGYAAFCE</sequence>
<dbReference type="AlphaFoldDB" id="A0A9D1D379"/>
<evidence type="ECO:0000256" key="4">
    <source>
        <dbReference type="PIRSR" id="PIRSR617453-50"/>
    </source>
</evidence>
<dbReference type="PANTHER" id="PTHR11715:SF3">
    <property type="entry name" value="GLYCINE CLEAVAGE SYSTEM H PROTEIN-RELATED"/>
    <property type="match status" value="1"/>
</dbReference>
<evidence type="ECO:0000313" key="7">
    <source>
        <dbReference type="Proteomes" id="UP000824261"/>
    </source>
</evidence>
<dbReference type="InterPro" id="IPR000089">
    <property type="entry name" value="Biotin_lipoyl"/>
</dbReference>
<evidence type="ECO:0000256" key="3">
    <source>
        <dbReference type="HAMAP-Rule" id="MF_00272"/>
    </source>
</evidence>
<organism evidence="6 7">
    <name type="scientific">Candidatus Aveggerthella stercoripullorum</name>
    <dbReference type="NCBI Taxonomy" id="2840688"/>
    <lineage>
        <taxon>Bacteria</taxon>
        <taxon>Bacillati</taxon>
        <taxon>Actinomycetota</taxon>
        <taxon>Coriobacteriia</taxon>
        <taxon>Eggerthellales</taxon>
        <taxon>Eggerthellaceae</taxon>
        <taxon>Eggerthellaceae incertae sedis</taxon>
        <taxon>Candidatus Aveggerthella</taxon>
    </lineage>
</organism>
<dbReference type="GO" id="GO:0005829">
    <property type="term" value="C:cytosol"/>
    <property type="evidence" value="ECO:0007669"/>
    <property type="project" value="TreeGrafter"/>
</dbReference>
<comment type="cofactor">
    <cofactor evidence="3">
        <name>(R)-lipoate</name>
        <dbReference type="ChEBI" id="CHEBI:83088"/>
    </cofactor>
    <text evidence="3">Binds 1 lipoyl cofactor covalently.</text>
</comment>
<dbReference type="PROSITE" id="PS50968">
    <property type="entry name" value="BIOTINYL_LIPOYL"/>
    <property type="match status" value="1"/>
</dbReference>
<accession>A0A9D1D379</accession>
<evidence type="ECO:0000313" key="6">
    <source>
        <dbReference type="EMBL" id="HIR01550.1"/>
    </source>
</evidence>
<dbReference type="HAMAP" id="MF_00272">
    <property type="entry name" value="GcvH"/>
    <property type="match status" value="1"/>
</dbReference>
<reference evidence="6" key="1">
    <citation type="submission" date="2020-10" db="EMBL/GenBank/DDBJ databases">
        <authorList>
            <person name="Gilroy R."/>
        </authorList>
    </citation>
    <scope>NUCLEOTIDE SEQUENCE</scope>
    <source>
        <strain evidence="6">ChiGjej1B1-2707</strain>
    </source>
</reference>
<dbReference type="PANTHER" id="PTHR11715">
    <property type="entry name" value="GLYCINE CLEAVAGE SYSTEM H PROTEIN"/>
    <property type="match status" value="1"/>
</dbReference>
<keyword evidence="2 3" id="KW-0450">Lipoyl</keyword>
<feature type="domain" description="Lipoyl-binding" evidence="5">
    <location>
        <begin position="22"/>
        <end position="103"/>
    </location>
</feature>
<dbReference type="EMBL" id="DVGB01000057">
    <property type="protein sequence ID" value="HIR01550.1"/>
    <property type="molecule type" value="Genomic_DNA"/>
</dbReference>
<dbReference type="InterPro" id="IPR002930">
    <property type="entry name" value="GCV_H"/>
</dbReference>
<dbReference type="GO" id="GO:0009249">
    <property type="term" value="P:protein lipoylation"/>
    <property type="evidence" value="ECO:0007669"/>
    <property type="project" value="TreeGrafter"/>
</dbReference>
<dbReference type="InterPro" id="IPR003016">
    <property type="entry name" value="2-oxoA_DH_lipoyl-BS"/>
</dbReference>
<evidence type="ECO:0000256" key="2">
    <source>
        <dbReference type="ARBA" id="ARBA00022823"/>
    </source>
</evidence>